<dbReference type="OMA" id="YPVTYWF"/>
<evidence type="ECO:0000313" key="3">
    <source>
        <dbReference type="EMBL" id="KAH7943696.1"/>
    </source>
</evidence>
<reference evidence="3" key="1">
    <citation type="journal article" date="2020" name="Cell">
        <title>Large-Scale Comparative Analyses of Tick Genomes Elucidate Their Genetic Diversity and Vector Capacities.</title>
        <authorList>
            <consortium name="Tick Genome and Microbiome Consortium (TIGMIC)"/>
            <person name="Jia N."/>
            <person name="Wang J."/>
            <person name="Shi W."/>
            <person name="Du L."/>
            <person name="Sun Y."/>
            <person name="Zhan W."/>
            <person name="Jiang J.F."/>
            <person name="Wang Q."/>
            <person name="Zhang B."/>
            <person name="Ji P."/>
            <person name="Bell-Sakyi L."/>
            <person name="Cui X.M."/>
            <person name="Yuan T.T."/>
            <person name="Jiang B.G."/>
            <person name="Yang W.F."/>
            <person name="Lam T.T."/>
            <person name="Chang Q.C."/>
            <person name="Ding S.J."/>
            <person name="Wang X.J."/>
            <person name="Zhu J.G."/>
            <person name="Ruan X.D."/>
            <person name="Zhao L."/>
            <person name="Wei J.T."/>
            <person name="Ye R.Z."/>
            <person name="Que T.C."/>
            <person name="Du C.H."/>
            <person name="Zhou Y.H."/>
            <person name="Cheng J.X."/>
            <person name="Dai P.F."/>
            <person name="Guo W.B."/>
            <person name="Han X.H."/>
            <person name="Huang E.J."/>
            <person name="Li L.F."/>
            <person name="Wei W."/>
            <person name="Gao Y.C."/>
            <person name="Liu J.Z."/>
            <person name="Shao H.Z."/>
            <person name="Wang X."/>
            <person name="Wang C.C."/>
            <person name="Yang T.C."/>
            <person name="Huo Q.B."/>
            <person name="Li W."/>
            <person name="Chen H.Y."/>
            <person name="Chen S.E."/>
            <person name="Zhou L.G."/>
            <person name="Ni X.B."/>
            <person name="Tian J.H."/>
            <person name="Sheng Y."/>
            <person name="Liu T."/>
            <person name="Pan Y.S."/>
            <person name="Xia L.Y."/>
            <person name="Li J."/>
            <person name="Zhao F."/>
            <person name="Cao W.C."/>
        </authorList>
    </citation>
    <scope>NUCLEOTIDE SEQUENCE</scope>
    <source>
        <strain evidence="3">Rsan-2018</strain>
    </source>
</reference>
<evidence type="ECO:0000256" key="2">
    <source>
        <dbReference type="SAM" id="MobiDB-lite"/>
    </source>
</evidence>
<dbReference type="PANTHER" id="PTHR31366:SF2">
    <property type="entry name" value="UPF0739 PROTEIN C1ORF74"/>
    <property type="match status" value="1"/>
</dbReference>
<accession>A0A9D4PIC6</accession>
<sequence>MLENVVRGCPDSANQKENRRRTVAASRPGGVLWTARGYKPCYLWDVGEPTERGVAECLRLCVTDSGKDDVRAFRLGRDDVLVCNVPETLRRLADFAFKFVDVSAGLPAPTSPASPPEGVLAMLSSLERRLAEMASTPSRCDDKLADLEADREWNLCTAFGVLLGYPVVYWFEGGADAGNCLAMEELNVVRVRSVTATVGRPEGARRTTAHDDVYSFSFPVVLDGELRPHVDAWWQRLRARAAANDFELVRVDEVKRYPVVAL</sequence>
<evidence type="ECO:0000256" key="1">
    <source>
        <dbReference type="ARBA" id="ARBA00007065"/>
    </source>
</evidence>
<dbReference type="Pfam" id="PF14953">
    <property type="entry name" value="DUF4504"/>
    <property type="match status" value="1"/>
</dbReference>
<dbReference type="Proteomes" id="UP000821837">
    <property type="component" value="Unassembled WGS sequence"/>
</dbReference>
<feature type="region of interest" description="Disordered" evidence="2">
    <location>
        <begin position="1"/>
        <end position="20"/>
    </location>
</feature>
<comment type="similarity">
    <text evidence="1">Belongs to the UPF0739 family.</text>
</comment>
<name>A0A9D4PIC6_RHISA</name>
<dbReference type="VEuPathDB" id="VectorBase:RSAN_036845"/>
<evidence type="ECO:0000313" key="4">
    <source>
        <dbReference type="Proteomes" id="UP000821837"/>
    </source>
</evidence>
<proteinExistence type="inferred from homology"/>
<dbReference type="PANTHER" id="PTHR31366">
    <property type="entry name" value="UPF0739 PROTEIN C1ORF74"/>
    <property type="match status" value="1"/>
</dbReference>
<keyword evidence="4" id="KW-1185">Reference proteome</keyword>
<organism evidence="3 4">
    <name type="scientific">Rhipicephalus sanguineus</name>
    <name type="common">Brown dog tick</name>
    <name type="synonym">Ixodes sanguineus</name>
    <dbReference type="NCBI Taxonomy" id="34632"/>
    <lineage>
        <taxon>Eukaryota</taxon>
        <taxon>Metazoa</taxon>
        <taxon>Ecdysozoa</taxon>
        <taxon>Arthropoda</taxon>
        <taxon>Chelicerata</taxon>
        <taxon>Arachnida</taxon>
        <taxon>Acari</taxon>
        <taxon>Parasitiformes</taxon>
        <taxon>Ixodida</taxon>
        <taxon>Ixodoidea</taxon>
        <taxon>Ixodidae</taxon>
        <taxon>Rhipicephalinae</taxon>
        <taxon>Rhipicephalus</taxon>
        <taxon>Rhipicephalus</taxon>
    </lineage>
</organism>
<dbReference type="InterPro" id="IPR027850">
    <property type="entry name" value="DUF4504"/>
</dbReference>
<reference evidence="3" key="2">
    <citation type="submission" date="2021-09" db="EMBL/GenBank/DDBJ databases">
        <authorList>
            <person name="Jia N."/>
            <person name="Wang J."/>
            <person name="Shi W."/>
            <person name="Du L."/>
            <person name="Sun Y."/>
            <person name="Zhan W."/>
            <person name="Jiang J."/>
            <person name="Wang Q."/>
            <person name="Zhang B."/>
            <person name="Ji P."/>
            <person name="Sakyi L.B."/>
            <person name="Cui X."/>
            <person name="Yuan T."/>
            <person name="Jiang B."/>
            <person name="Yang W."/>
            <person name="Lam T.T.-Y."/>
            <person name="Chang Q."/>
            <person name="Ding S."/>
            <person name="Wang X."/>
            <person name="Zhu J."/>
            <person name="Ruan X."/>
            <person name="Zhao L."/>
            <person name="Wei J."/>
            <person name="Que T."/>
            <person name="Du C."/>
            <person name="Cheng J."/>
            <person name="Dai P."/>
            <person name="Han X."/>
            <person name="Huang E."/>
            <person name="Gao Y."/>
            <person name="Liu J."/>
            <person name="Shao H."/>
            <person name="Ye R."/>
            <person name="Li L."/>
            <person name="Wei W."/>
            <person name="Wang X."/>
            <person name="Wang C."/>
            <person name="Huo Q."/>
            <person name="Li W."/>
            <person name="Guo W."/>
            <person name="Chen H."/>
            <person name="Chen S."/>
            <person name="Zhou L."/>
            <person name="Zhou L."/>
            <person name="Ni X."/>
            <person name="Tian J."/>
            <person name="Zhou Y."/>
            <person name="Sheng Y."/>
            <person name="Liu T."/>
            <person name="Pan Y."/>
            <person name="Xia L."/>
            <person name="Li J."/>
            <person name="Zhao F."/>
            <person name="Cao W."/>
        </authorList>
    </citation>
    <scope>NUCLEOTIDE SEQUENCE</scope>
    <source>
        <strain evidence="3">Rsan-2018</strain>
        <tissue evidence="3">Larvae</tissue>
    </source>
</reference>
<dbReference type="EMBL" id="JABSTV010001253">
    <property type="protein sequence ID" value="KAH7943696.1"/>
    <property type="molecule type" value="Genomic_DNA"/>
</dbReference>
<dbReference type="AlphaFoldDB" id="A0A9D4PIC6"/>
<protein>
    <submittedName>
        <fullName evidence="3">Uncharacterized protein</fullName>
    </submittedName>
</protein>
<gene>
    <name evidence="3" type="ORF">HPB52_010018</name>
</gene>
<comment type="caution">
    <text evidence="3">The sequence shown here is derived from an EMBL/GenBank/DDBJ whole genome shotgun (WGS) entry which is preliminary data.</text>
</comment>